<dbReference type="Pfam" id="PF13853">
    <property type="entry name" value="7tm_4"/>
    <property type="match status" value="1"/>
</dbReference>
<dbReference type="FunFam" id="1.20.1070.10:FF:000008">
    <property type="entry name" value="Olfactory receptor"/>
    <property type="match status" value="1"/>
</dbReference>
<feature type="transmembrane region" description="Helical" evidence="10">
    <location>
        <begin position="58"/>
        <end position="79"/>
    </location>
</feature>
<dbReference type="SUPFAM" id="SSF81321">
    <property type="entry name" value="Family A G protein-coupled receptor-like"/>
    <property type="match status" value="1"/>
</dbReference>
<feature type="transmembrane region" description="Helical" evidence="10">
    <location>
        <begin position="141"/>
        <end position="158"/>
    </location>
</feature>
<dbReference type="PROSITE" id="PS00237">
    <property type="entry name" value="G_PROTEIN_RECEP_F1_1"/>
    <property type="match status" value="1"/>
</dbReference>
<evidence type="ECO:0000259" key="11">
    <source>
        <dbReference type="PROSITE" id="PS50262"/>
    </source>
</evidence>
<proteinExistence type="inferred from homology"/>
<evidence type="ECO:0000256" key="5">
    <source>
        <dbReference type="ARBA" id="ARBA00022725"/>
    </source>
</evidence>
<dbReference type="AlphaFoldDB" id="A0AAV6ZP01"/>
<keyword evidence="3 10" id="KW-0716">Sensory transduction</keyword>
<dbReference type="EMBL" id="WNYA01000265">
    <property type="protein sequence ID" value="KAG8549030.1"/>
    <property type="molecule type" value="Genomic_DNA"/>
</dbReference>
<dbReference type="GO" id="GO:0004984">
    <property type="term" value="F:olfactory receptor activity"/>
    <property type="evidence" value="ECO:0007669"/>
    <property type="project" value="InterPro"/>
</dbReference>
<comment type="subcellular location">
    <subcellularLocation>
        <location evidence="1 10">Cell membrane</location>
        <topology evidence="1 10">Multi-pass membrane protein</topology>
    </subcellularLocation>
</comment>
<gene>
    <name evidence="12" type="ORF">GDO81_023054</name>
</gene>
<dbReference type="GO" id="GO:0004930">
    <property type="term" value="F:G protein-coupled receptor activity"/>
    <property type="evidence" value="ECO:0007669"/>
    <property type="project" value="UniProtKB-KW"/>
</dbReference>
<dbReference type="GO" id="GO:0005886">
    <property type="term" value="C:plasma membrane"/>
    <property type="evidence" value="ECO:0007669"/>
    <property type="project" value="UniProtKB-SubCell"/>
</dbReference>
<comment type="caution">
    <text evidence="12">The sequence shown here is derived from an EMBL/GenBank/DDBJ whole genome shotgun (WGS) entry which is preliminary data.</text>
</comment>
<keyword evidence="7 10" id="KW-0472">Membrane</keyword>
<keyword evidence="5 10" id="KW-0552">Olfaction</keyword>
<evidence type="ECO:0000256" key="10">
    <source>
        <dbReference type="RuleBase" id="RU363047"/>
    </source>
</evidence>
<evidence type="ECO:0000256" key="1">
    <source>
        <dbReference type="ARBA" id="ARBA00004651"/>
    </source>
</evidence>
<dbReference type="PANTHER" id="PTHR26453">
    <property type="entry name" value="OLFACTORY RECEPTOR"/>
    <property type="match status" value="1"/>
</dbReference>
<evidence type="ECO:0000256" key="2">
    <source>
        <dbReference type="ARBA" id="ARBA00022475"/>
    </source>
</evidence>
<feature type="transmembrane region" description="Helical" evidence="10">
    <location>
        <begin position="25"/>
        <end position="51"/>
    </location>
</feature>
<dbReference type="PRINTS" id="PR00245">
    <property type="entry name" value="OLFACTORYR"/>
</dbReference>
<evidence type="ECO:0000256" key="6">
    <source>
        <dbReference type="ARBA" id="ARBA00022989"/>
    </source>
</evidence>
<dbReference type="InterPro" id="IPR000276">
    <property type="entry name" value="GPCR_Rhodpsn"/>
</dbReference>
<evidence type="ECO:0000313" key="13">
    <source>
        <dbReference type="Proteomes" id="UP000824782"/>
    </source>
</evidence>
<feature type="transmembrane region" description="Helical" evidence="10">
    <location>
        <begin position="236"/>
        <end position="256"/>
    </location>
</feature>
<feature type="transmembrane region" description="Helical" evidence="10">
    <location>
        <begin position="99"/>
        <end position="120"/>
    </location>
</feature>
<dbReference type="PROSITE" id="PS50262">
    <property type="entry name" value="G_PROTEIN_RECEP_F1_2"/>
    <property type="match status" value="1"/>
</dbReference>
<reference evidence="12" key="1">
    <citation type="thesis" date="2020" institute="ProQuest LLC" country="789 East Eisenhower Parkway, Ann Arbor, MI, USA">
        <title>Comparative Genomics and Chromosome Evolution.</title>
        <authorList>
            <person name="Mudd A.B."/>
        </authorList>
    </citation>
    <scope>NUCLEOTIDE SEQUENCE</scope>
    <source>
        <strain evidence="12">237g6f4</strain>
        <tissue evidence="12">Blood</tissue>
    </source>
</reference>
<evidence type="ECO:0000256" key="4">
    <source>
        <dbReference type="ARBA" id="ARBA00022692"/>
    </source>
</evidence>
<dbReference type="InterPro" id="IPR000725">
    <property type="entry name" value="Olfact_rcpt"/>
</dbReference>
<dbReference type="InterPro" id="IPR017452">
    <property type="entry name" value="GPCR_Rhodpsn_7TM"/>
</dbReference>
<evidence type="ECO:0000256" key="7">
    <source>
        <dbReference type="ARBA" id="ARBA00023136"/>
    </source>
</evidence>
<comment type="similarity">
    <text evidence="9">Belongs to the G-protein coupled receptor 1 family.</text>
</comment>
<keyword evidence="13" id="KW-1185">Reference proteome</keyword>
<feature type="transmembrane region" description="Helical" evidence="10">
    <location>
        <begin position="268"/>
        <end position="288"/>
    </location>
</feature>
<keyword evidence="2 10" id="KW-1003">Cell membrane</keyword>
<dbReference type="Proteomes" id="UP000824782">
    <property type="component" value="Unassembled WGS sequence"/>
</dbReference>
<sequence length="318" mass="36279">MNPRNRTLATEFVLLGFAKDLKTNVVLFVVFLVLYLVSINANGLILCLILINTNLHVPMYFFLCILSFLDLGVTSTTIPRLLVDLISGQRIISLAACSAQFYILVLISATECLLLALMAYDRYVAICRPLHYPVLMRWSKCYWMTGVVGMLGVAPLMFGRSVPFCYPNQIHHFMCEGLAVLQLACGDTRYNEIMILIICFTFLLLPFLFIIASYIRILFSVLKVKSAGRAKTFSTCSTHVMVVTLYYGIAIVMYFRPPSKFSANYGKYFSLFSVVICPTLNPLIYSLNNKDVKEAQRKVFYKFNLHFQHFKSFKKLKI</sequence>
<keyword evidence="4 9" id="KW-0812">Transmembrane</keyword>
<keyword evidence="6 10" id="KW-1133">Transmembrane helix</keyword>
<evidence type="ECO:0000256" key="3">
    <source>
        <dbReference type="ARBA" id="ARBA00022606"/>
    </source>
</evidence>
<evidence type="ECO:0000256" key="9">
    <source>
        <dbReference type="RuleBase" id="RU000688"/>
    </source>
</evidence>
<protein>
    <recommendedName>
        <fullName evidence="10">Olfactory receptor</fullName>
    </recommendedName>
</protein>
<accession>A0AAV6ZP01</accession>
<keyword evidence="9" id="KW-0675">Receptor</keyword>
<keyword evidence="8 9" id="KW-0807">Transducer</keyword>
<feature type="domain" description="G-protein coupled receptors family 1 profile" evidence="11">
    <location>
        <begin position="41"/>
        <end position="285"/>
    </location>
</feature>
<organism evidence="12 13">
    <name type="scientific">Engystomops pustulosus</name>
    <name type="common">Tungara frog</name>
    <name type="synonym">Physalaemus pustulosus</name>
    <dbReference type="NCBI Taxonomy" id="76066"/>
    <lineage>
        <taxon>Eukaryota</taxon>
        <taxon>Metazoa</taxon>
        <taxon>Chordata</taxon>
        <taxon>Craniata</taxon>
        <taxon>Vertebrata</taxon>
        <taxon>Euteleostomi</taxon>
        <taxon>Amphibia</taxon>
        <taxon>Batrachia</taxon>
        <taxon>Anura</taxon>
        <taxon>Neobatrachia</taxon>
        <taxon>Hyloidea</taxon>
        <taxon>Leptodactylidae</taxon>
        <taxon>Leiuperinae</taxon>
        <taxon>Engystomops</taxon>
    </lineage>
</organism>
<evidence type="ECO:0000313" key="12">
    <source>
        <dbReference type="EMBL" id="KAG8549030.1"/>
    </source>
</evidence>
<feature type="transmembrane region" description="Helical" evidence="10">
    <location>
        <begin position="193"/>
        <end position="215"/>
    </location>
</feature>
<dbReference type="PRINTS" id="PR00237">
    <property type="entry name" value="GPCRRHODOPSN"/>
</dbReference>
<keyword evidence="9" id="KW-0297">G-protein coupled receptor</keyword>
<name>A0AAV6ZP01_ENGPU</name>
<dbReference type="Gene3D" id="1.20.1070.10">
    <property type="entry name" value="Rhodopsin 7-helix transmembrane proteins"/>
    <property type="match status" value="1"/>
</dbReference>
<evidence type="ECO:0000256" key="8">
    <source>
        <dbReference type="ARBA" id="ARBA00023224"/>
    </source>
</evidence>